<dbReference type="SUPFAM" id="SSF82784">
    <property type="entry name" value="OsmC-like"/>
    <property type="match status" value="1"/>
</dbReference>
<gene>
    <name evidence="1" type="ORF">EPA93_47605</name>
</gene>
<organism evidence="1 2">
    <name type="scientific">Ktedonosporobacter rubrisoli</name>
    <dbReference type="NCBI Taxonomy" id="2509675"/>
    <lineage>
        <taxon>Bacteria</taxon>
        <taxon>Bacillati</taxon>
        <taxon>Chloroflexota</taxon>
        <taxon>Ktedonobacteria</taxon>
        <taxon>Ktedonobacterales</taxon>
        <taxon>Ktedonosporobacteraceae</taxon>
        <taxon>Ktedonosporobacter</taxon>
    </lineage>
</organism>
<dbReference type="GO" id="GO:0004601">
    <property type="term" value="F:peroxidase activity"/>
    <property type="evidence" value="ECO:0007669"/>
    <property type="project" value="InterPro"/>
</dbReference>
<dbReference type="Proteomes" id="UP000290365">
    <property type="component" value="Chromosome"/>
</dbReference>
<dbReference type="InterPro" id="IPR003718">
    <property type="entry name" value="OsmC/Ohr_fam"/>
</dbReference>
<dbReference type="PANTHER" id="PTHR42830">
    <property type="entry name" value="OSMOTICALLY INDUCIBLE FAMILY PROTEIN"/>
    <property type="match status" value="1"/>
</dbReference>
<dbReference type="OrthoDB" id="9807532at2"/>
<evidence type="ECO:0000313" key="1">
    <source>
        <dbReference type="EMBL" id="QBD83226.1"/>
    </source>
</evidence>
<evidence type="ECO:0000313" key="2">
    <source>
        <dbReference type="Proteomes" id="UP000290365"/>
    </source>
</evidence>
<dbReference type="InterPro" id="IPR019904">
    <property type="entry name" value="Peroxiredoxin_OsmC"/>
</dbReference>
<reference evidence="1 2" key="1">
    <citation type="submission" date="2019-01" db="EMBL/GenBank/DDBJ databases">
        <title>Ktedonosporobacter rubrisoli SCAWS-G2.</title>
        <authorList>
            <person name="Huang Y."/>
            <person name="Yan B."/>
        </authorList>
    </citation>
    <scope>NUCLEOTIDE SEQUENCE [LARGE SCALE GENOMIC DNA]</scope>
    <source>
        <strain evidence="1 2">SCAWS-G2</strain>
    </source>
</reference>
<dbReference type="GO" id="GO:0006979">
    <property type="term" value="P:response to oxidative stress"/>
    <property type="evidence" value="ECO:0007669"/>
    <property type="project" value="InterPro"/>
</dbReference>
<dbReference type="KEGG" id="kbs:EPA93_47605"/>
<name>A0A4P6K6J5_KTERU</name>
<accession>A0A4P6K6J5</accession>
<dbReference type="AlphaFoldDB" id="A0A4P6K6J5"/>
<dbReference type="InterPro" id="IPR036102">
    <property type="entry name" value="OsmC/Ohrsf"/>
</dbReference>
<dbReference type="PANTHER" id="PTHR42830:SF1">
    <property type="entry name" value="OSMOTICALLY INDUCIBLE FAMILY PROTEIN"/>
    <property type="match status" value="1"/>
</dbReference>
<dbReference type="Gene3D" id="3.30.300.20">
    <property type="match status" value="1"/>
</dbReference>
<keyword evidence="2" id="KW-1185">Reference proteome</keyword>
<dbReference type="InterPro" id="IPR015946">
    <property type="entry name" value="KH_dom-like_a/b"/>
</dbReference>
<protein>
    <submittedName>
        <fullName evidence="1">OsmC family peroxiredoxin</fullName>
    </submittedName>
</protein>
<dbReference type="Pfam" id="PF02566">
    <property type="entry name" value="OsmC"/>
    <property type="match status" value="1"/>
</dbReference>
<sequence>MLKAERRAEASWEGGLFHGTGTLQVGSGVLSNQPYTWASRTERADGKTSPEELIAAAHAGCYAMAFSHTLESQGKTPEKLTVRAVCTFEQTEAGFKISTMRLDVSGKVPGLDESGFQQAAQQAEQGCPVSNALRNNVNIQVNAHLEA</sequence>
<proteinExistence type="predicted"/>
<dbReference type="NCBIfam" id="TIGR03562">
    <property type="entry name" value="osmo_induc_OsmC"/>
    <property type="match status" value="1"/>
</dbReference>
<dbReference type="RefSeq" id="WP_129894292.1">
    <property type="nucleotide sequence ID" value="NZ_CP035758.1"/>
</dbReference>
<dbReference type="EMBL" id="CP035758">
    <property type="protein sequence ID" value="QBD83226.1"/>
    <property type="molecule type" value="Genomic_DNA"/>
</dbReference>
<dbReference type="InterPro" id="IPR052707">
    <property type="entry name" value="OsmC_Ohr_Peroxiredoxin"/>
</dbReference>